<gene>
    <name evidence="2" type="ORF">MUG84_04475</name>
</gene>
<organism evidence="2 3">
    <name type="scientific">Paenibacillus mangrovi</name>
    <dbReference type="NCBI Taxonomy" id="2931978"/>
    <lineage>
        <taxon>Bacteria</taxon>
        <taxon>Bacillati</taxon>
        <taxon>Bacillota</taxon>
        <taxon>Bacilli</taxon>
        <taxon>Bacillales</taxon>
        <taxon>Paenibacillaceae</taxon>
        <taxon>Paenibacillus</taxon>
    </lineage>
</organism>
<dbReference type="GO" id="GO:0032259">
    <property type="term" value="P:methylation"/>
    <property type="evidence" value="ECO:0007669"/>
    <property type="project" value="UniProtKB-KW"/>
</dbReference>
<protein>
    <submittedName>
        <fullName evidence="2">Class I SAM-dependent methyltransferase</fullName>
    </submittedName>
</protein>
<dbReference type="PANTHER" id="PTHR43591:SF24">
    <property type="entry name" value="2-METHOXY-6-POLYPRENYL-1,4-BENZOQUINOL METHYLASE, MITOCHONDRIAL"/>
    <property type="match status" value="1"/>
</dbReference>
<dbReference type="Proteomes" id="UP001139347">
    <property type="component" value="Unassembled WGS sequence"/>
</dbReference>
<evidence type="ECO:0000259" key="1">
    <source>
        <dbReference type="Pfam" id="PF08241"/>
    </source>
</evidence>
<reference evidence="2" key="1">
    <citation type="submission" date="2022-04" db="EMBL/GenBank/DDBJ databases">
        <title>Paenibacillus mangrovi sp. nov., a novel endophytic bacterium isolated from bark of Kandelia candel.</title>
        <authorList>
            <person name="Tuo L."/>
        </authorList>
    </citation>
    <scope>NUCLEOTIDE SEQUENCE</scope>
    <source>
        <strain evidence="2">KQZ6P-2</strain>
    </source>
</reference>
<evidence type="ECO:0000313" key="2">
    <source>
        <dbReference type="EMBL" id="MCJ8010997.1"/>
    </source>
</evidence>
<dbReference type="Gene3D" id="3.40.50.150">
    <property type="entry name" value="Vaccinia Virus protein VP39"/>
    <property type="match status" value="1"/>
</dbReference>
<keyword evidence="3" id="KW-1185">Reference proteome</keyword>
<dbReference type="CDD" id="cd02440">
    <property type="entry name" value="AdoMet_MTases"/>
    <property type="match status" value="1"/>
</dbReference>
<accession>A0A9X2B3W7</accession>
<dbReference type="EMBL" id="JALIRP010000001">
    <property type="protein sequence ID" value="MCJ8010997.1"/>
    <property type="molecule type" value="Genomic_DNA"/>
</dbReference>
<dbReference type="AlphaFoldDB" id="A0A9X2B3W7"/>
<dbReference type="GO" id="GO:0008757">
    <property type="term" value="F:S-adenosylmethionine-dependent methyltransferase activity"/>
    <property type="evidence" value="ECO:0007669"/>
    <property type="project" value="InterPro"/>
</dbReference>
<comment type="caution">
    <text evidence="2">The sequence shown here is derived from an EMBL/GenBank/DDBJ whole genome shotgun (WGS) entry which is preliminary data.</text>
</comment>
<dbReference type="RefSeq" id="WP_244720799.1">
    <property type="nucleotide sequence ID" value="NZ_JALIRP010000001.1"/>
</dbReference>
<feature type="domain" description="Methyltransferase type 11" evidence="1">
    <location>
        <begin position="39"/>
        <end position="135"/>
    </location>
</feature>
<proteinExistence type="predicted"/>
<dbReference type="PANTHER" id="PTHR43591">
    <property type="entry name" value="METHYLTRANSFERASE"/>
    <property type="match status" value="1"/>
</dbReference>
<dbReference type="InterPro" id="IPR013216">
    <property type="entry name" value="Methyltransf_11"/>
</dbReference>
<sequence>MPMNFHDPDNRNSYTTRKADVSWLELISEHMDLKGKQAVDIGCGGGIYTRALLDLGAEHVTGVDFSAEMLKGAASNLAVVDQKVTLLQGNAYKTPLTSKRYDIVLERALIHHLMDLPVCFAEAHRILKPGGTLIVQDRTPEDCLQPGSDTNIRGFFFEKYPRLAKNEVSRRHHSEEVTKALLAGGFHEIRELKLWETRAVFDHPEALFADLRRRTGRSILHELSGAELEELIVYIAGKMNCDGSGPIIEKDPWTIWLAQA</sequence>
<keyword evidence="2" id="KW-0489">Methyltransferase</keyword>
<dbReference type="Pfam" id="PF08241">
    <property type="entry name" value="Methyltransf_11"/>
    <property type="match status" value="1"/>
</dbReference>
<keyword evidence="2" id="KW-0808">Transferase</keyword>
<dbReference type="SUPFAM" id="SSF53335">
    <property type="entry name" value="S-adenosyl-L-methionine-dependent methyltransferases"/>
    <property type="match status" value="1"/>
</dbReference>
<dbReference type="InterPro" id="IPR029063">
    <property type="entry name" value="SAM-dependent_MTases_sf"/>
</dbReference>
<evidence type="ECO:0000313" key="3">
    <source>
        <dbReference type="Proteomes" id="UP001139347"/>
    </source>
</evidence>
<name>A0A9X2B3W7_9BACL</name>